<dbReference type="InterPro" id="IPR002634">
    <property type="entry name" value="BolA"/>
</dbReference>
<feature type="region of interest" description="Disordered" evidence="3">
    <location>
        <begin position="62"/>
        <end position="96"/>
    </location>
</feature>
<dbReference type="Gene3D" id="3.30.300.90">
    <property type="entry name" value="BolA-like"/>
    <property type="match status" value="1"/>
</dbReference>
<dbReference type="SUPFAM" id="SSF82657">
    <property type="entry name" value="BolA-like"/>
    <property type="match status" value="1"/>
</dbReference>
<evidence type="ECO:0000256" key="1">
    <source>
        <dbReference type="ARBA" id="ARBA00005578"/>
    </source>
</evidence>
<dbReference type="InterPro" id="IPR036065">
    <property type="entry name" value="BolA-like_sf"/>
</dbReference>
<dbReference type="EMBL" id="JAULSV010000007">
    <property type="protein sequence ID" value="KAK0639623.1"/>
    <property type="molecule type" value="Genomic_DNA"/>
</dbReference>
<evidence type="ECO:0000256" key="2">
    <source>
        <dbReference type="RuleBase" id="RU003860"/>
    </source>
</evidence>
<evidence type="ECO:0000256" key="3">
    <source>
        <dbReference type="SAM" id="MobiDB-lite"/>
    </source>
</evidence>
<accession>A0AA40CJA4</accession>
<dbReference type="PANTHER" id="PTHR46188">
    <property type="entry name" value="BOLA-LIKE PROTEIN 3"/>
    <property type="match status" value="1"/>
</dbReference>
<evidence type="ECO:0000313" key="4">
    <source>
        <dbReference type="EMBL" id="KAK0639623.1"/>
    </source>
</evidence>
<name>A0AA40CJA4_9PEZI</name>
<keyword evidence="5" id="KW-1185">Reference proteome</keyword>
<dbReference type="Pfam" id="PF01722">
    <property type="entry name" value="BolA"/>
    <property type="match status" value="1"/>
</dbReference>
<proteinExistence type="inferred from homology"/>
<dbReference type="GO" id="GO:0005759">
    <property type="term" value="C:mitochondrial matrix"/>
    <property type="evidence" value="ECO:0007669"/>
    <property type="project" value="TreeGrafter"/>
</dbReference>
<dbReference type="InterPro" id="IPR052275">
    <property type="entry name" value="Mt_Fe-S_assembly_factor"/>
</dbReference>
<protein>
    <submittedName>
        <fullName evidence="4">Bola protein</fullName>
    </submittedName>
</protein>
<reference evidence="4" key="1">
    <citation type="submission" date="2023-06" db="EMBL/GenBank/DDBJ databases">
        <title>Genome-scale phylogeny and comparative genomics of the fungal order Sordariales.</title>
        <authorList>
            <consortium name="Lawrence Berkeley National Laboratory"/>
            <person name="Hensen N."/>
            <person name="Bonometti L."/>
            <person name="Westerberg I."/>
            <person name="Brannstrom I.O."/>
            <person name="Guillou S."/>
            <person name="Cros-Aarteil S."/>
            <person name="Calhoun S."/>
            <person name="Haridas S."/>
            <person name="Kuo A."/>
            <person name="Mondo S."/>
            <person name="Pangilinan J."/>
            <person name="Riley R."/>
            <person name="Labutti K."/>
            <person name="Andreopoulos B."/>
            <person name="Lipzen A."/>
            <person name="Chen C."/>
            <person name="Yanf M."/>
            <person name="Daum C."/>
            <person name="Ng V."/>
            <person name="Clum A."/>
            <person name="Steindorff A."/>
            <person name="Ohm R."/>
            <person name="Martin F."/>
            <person name="Silar P."/>
            <person name="Natvig D."/>
            <person name="Lalanne C."/>
            <person name="Gautier V."/>
            <person name="Ament-Velasquez S.L."/>
            <person name="Kruys A."/>
            <person name="Hutchinson M.I."/>
            <person name="Powell A.J."/>
            <person name="Barry K."/>
            <person name="Miller A.N."/>
            <person name="Grigoriev I.V."/>
            <person name="Debuchy R."/>
            <person name="Gladieux P."/>
            <person name="Thoren M.H."/>
            <person name="Johannesson H."/>
        </authorList>
    </citation>
    <scope>NUCLEOTIDE SEQUENCE</scope>
    <source>
        <strain evidence="4">SMH2532-1</strain>
    </source>
</reference>
<feature type="compositionally biased region" description="Low complexity" evidence="3">
    <location>
        <begin position="65"/>
        <end position="81"/>
    </location>
</feature>
<comment type="similarity">
    <text evidence="1 2">Belongs to the BolA/IbaG family.</text>
</comment>
<comment type="caution">
    <text evidence="4">The sequence shown here is derived from an EMBL/GenBank/DDBJ whole genome shotgun (WGS) entry which is preliminary data.</text>
</comment>
<organism evidence="4 5">
    <name type="scientific">Cercophora newfieldiana</name>
    <dbReference type="NCBI Taxonomy" id="92897"/>
    <lineage>
        <taxon>Eukaryota</taxon>
        <taxon>Fungi</taxon>
        <taxon>Dikarya</taxon>
        <taxon>Ascomycota</taxon>
        <taxon>Pezizomycotina</taxon>
        <taxon>Sordariomycetes</taxon>
        <taxon>Sordariomycetidae</taxon>
        <taxon>Sordariales</taxon>
        <taxon>Lasiosphaeriaceae</taxon>
        <taxon>Cercophora</taxon>
    </lineage>
</organism>
<sequence length="165" mass="17897">MICRACVRARATALRAEASLRPQAIRQAQRTQALSSIASTRQPVLQKFPAPTARSTALQAQRSFSATSATQESATASAASSPQLTKPSELTEGESEVWDTLVRELEPTQLVVQDVSGGCGSMYAVDISAERFRGLNMLKQQRMVNSALGELVKQWHGVQIRTRAP</sequence>
<gene>
    <name evidence="4" type="ORF">B0T16DRAFT_423498</name>
</gene>
<evidence type="ECO:0000313" key="5">
    <source>
        <dbReference type="Proteomes" id="UP001174936"/>
    </source>
</evidence>
<dbReference type="AlphaFoldDB" id="A0AA40CJA4"/>
<dbReference type="Proteomes" id="UP001174936">
    <property type="component" value="Unassembled WGS sequence"/>
</dbReference>
<dbReference type="PANTHER" id="PTHR46188:SF1">
    <property type="entry name" value="BOLA-LIKE PROTEIN 3"/>
    <property type="match status" value="1"/>
</dbReference>